<evidence type="ECO:0000313" key="2">
    <source>
        <dbReference type="Proteomes" id="UP001196413"/>
    </source>
</evidence>
<reference evidence="1" key="1">
    <citation type="submission" date="2021-06" db="EMBL/GenBank/DDBJ databases">
        <title>Parelaphostrongylus tenuis whole genome reference sequence.</title>
        <authorList>
            <person name="Garwood T.J."/>
            <person name="Larsen P.A."/>
            <person name="Fountain-Jones N.M."/>
            <person name="Garbe J.R."/>
            <person name="Macchietto M.G."/>
            <person name="Kania S.A."/>
            <person name="Gerhold R.W."/>
            <person name="Richards J.E."/>
            <person name="Wolf T.M."/>
        </authorList>
    </citation>
    <scope>NUCLEOTIDE SEQUENCE</scope>
    <source>
        <strain evidence="1">MNPRO001-30</strain>
        <tissue evidence="1">Meninges</tissue>
    </source>
</reference>
<sequence length="64" mass="6957">MTTCRTAPTATIESIDDLDTEISSMLNGNLKDDMSGSESTRSLDEGYRLLEKHCSDAGKTITTK</sequence>
<keyword evidence="2" id="KW-1185">Reference proteome</keyword>
<proteinExistence type="predicted"/>
<comment type="caution">
    <text evidence="1">The sequence shown here is derived from an EMBL/GenBank/DDBJ whole genome shotgun (WGS) entry which is preliminary data.</text>
</comment>
<gene>
    <name evidence="1" type="ORF">KIN20_020125</name>
</gene>
<evidence type="ECO:0000313" key="1">
    <source>
        <dbReference type="EMBL" id="KAJ1360983.1"/>
    </source>
</evidence>
<dbReference type="EMBL" id="JAHQIW010004069">
    <property type="protein sequence ID" value="KAJ1360983.1"/>
    <property type="molecule type" value="Genomic_DNA"/>
</dbReference>
<dbReference type="AlphaFoldDB" id="A0AAD5MQM1"/>
<protein>
    <submittedName>
        <fullName evidence="1">Uncharacterized protein</fullName>
    </submittedName>
</protein>
<accession>A0AAD5MQM1</accession>
<dbReference type="Proteomes" id="UP001196413">
    <property type="component" value="Unassembled WGS sequence"/>
</dbReference>
<organism evidence="1 2">
    <name type="scientific">Parelaphostrongylus tenuis</name>
    <name type="common">Meningeal worm</name>
    <dbReference type="NCBI Taxonomy" id="148309"/>
    <lineage>
        <taxon>Eukaryota</taxon>
        <taxon>Metazoa</taxon>
        <taxon>Ecdysozoa</taxon>
        <taxon>Nematoda</taxon>
        <taxon>Chromadorea</taxon>
        <taxon>Rhabditida</taxon>
        <taxon>Rhabditina</taxon>
        <taxon>Rhabditomorpha</taxon>
        <taxon>Strongyloidea</taxon>
        <taxon>Metastrongylidae</taxon>
        <taxon>Parelaphostrongylus</taxon>
    </lineage>
</organism>
<name>A0AAD5MQM1_PARTN</name>